<reference evidence="2 3" key="1">
    <citation type="submission" date="2024-02" db="EMBL/GenBank/DDBJ databases">
        <title>High-quality chromosome-scale genome assembly of Pensacola bahiagrass (Paspalum notatum Flugge var. saurae).</title>
        <authorList>
            <person name="Vega J.M."/>
            <person name="Podio M."/>
            <person name="Orjuela J."/>
            <person name="Siena L.A."/>
            <person name="Pessino S.C."/>
            <person name="Combes M.C."/>
            <person name="Mariac C."/>
            <person name="Albertini E."/>
            <person name="Pupilli F."/>
            <person name="Ortiz J.P.A."/>
            <person name="Leblanc O."/>
        </authorList>
    </citation>
    <scope>NUCLEOTIDE SEQUENCE [LARGE SCALE GENOMIC DNA]</scope>
    <source>
        <strain evidence="2">R1</strain>
        <tissue evidence="2">Leaf</tissue>
    </source>
</reference>
<dbReference type="Proteomes" id="UP001341281">
    <property type="component" value="Chromosome 07"/>
</dbReference>
<evidence type="ECO:0000256" key="1">
    <source>
        <dbReference type="SAM" id="MobiDB-lite"/>
    </source>
</evidence>
<feature type="region of interest" description="Disordered" evidence="1">
    <location>
        <begin position="132"/>
        <end position="183"/>
    </location>
</feature>
<evidence type="ECO:0000313" key="3">
    <source>
        <dbReference type="Proteomes" id="UP001341281"/>
    </source>
</evidence>
<feature type="compositionally biased region" description="Low complexity" evidence="1">
    <location>
        <begin position="132"/>
        <end position="142"/>
    </location>
</feature>
<feature type="region of interest" description="Disordered" evidence="1">
    <location>
        <begin position="1"/>
        <end position="37"/>
    </location>
</feature>
<accession>A0AAQ3X5G5</accession>
<protein>
    <submittedName>
        <fullName evidence="2">Uncharacterized protein</fullName>
    </submittedName>
</protein>
<gene>
    <name evidence="2" type="ORF">U9M48_032895</name>
</gene>
<evidence type="ECO:0000313" key="2">
    <source>
        <dbReference type="EMBL" id="WVZ86052.1"/>
    </source>
</evidence>
<feature type="compositionally biased region" description="Basic and acidic residues" evidence="1">
    <location>
        <begin position="172"/>
        <end position="183"/>
    </location>
</feature>
<organism evidence="2 3">
    <name type="scientific">Paspalum notatum var. saurae</name>
    <dbReference type="NCBI Taxonomy" id="547442"/>
    <lineage>
        <taxon>Eukaryota</taxon>
        <taxon>Viridiplantae</taxon>
        <taxon>Streptophyta</taxon>
        <taxon>Embryophyta</taxon>
        <taxon>Tracheophyta</taxon>
        <taxon>Spermatophyta</taxon>
        <taxon>Magnoliopsida</taxon>
        <taxon>Liliopsida</taxon>
        <taxon>Poales</taxon>
        <taxon>Poaceae</taxon>
        <taxon>PACMAD clade</taxon>
        <taxon>Panicoideae</taxon>
        <taxon>Andropogonodae</taxon>
        <taxon>Paspaleae</taxon>
        <taxon>Paspalinae</taxon>
        <taxon>Paspalum</taxon>
    </lineage>
</organism>
<proteinExistence type="predicted"/>
<keyword evidence="3" id="KW-1185">Reference proteome</keyword>
<sequence>MALGGRRRASWPLPRPGSQPPTTRMTRPPGAWPPHTAAIGLAPRASRSVDLQESLATGLVAAPCLAWLADGARAPPRPASPGLVAVGHVPPRPASPGLAAGARTPPRPASGGLAAGVCVPPCPASPGLAVGARTLPRPAGARAPPPLVGRDEWRGGESGKERDEWISIQQGDDTREEERKTSG</sequence>
<feature type="compositionally biased region" description="Basic and acidic residues" evidence="1">
    <location>
        <begin position="149"/>
        <end position="165"/>
    </location>
</feature>
<dbReference type="AlphaFoldDB" id="A0AAQ3X5G5"/>
<name>A0AAQ3X5G5_PASNO</name>
<dbReference type="EMBL" id="CP144751">
    <property type="protein sequence ID" value="WVZ86052.1"/>
    <property type="molecule type" value="Genomic_DNA"/>
</dbReference>